<comment type="caution">
    <text evidence="1">The sequence shown here is derived from an EMBL/GenBank/DDBJ whole genome shotgun (WGS) entry which is preliminary data.</text>
</comment>
<name>A0AAD6V4T1_9AGAR</name>
<evidence type="ECO:0000313" key="1">
    <source>
        <dbReference type="EMBL" id="KAJ7199862.1"/>
    </source>
</evidence>
<feature type="non-terminal residue" evidence="1">
    <location>
        <position position="86"/>
    </location>
</feature>
<feature type="non-terminal residue" evidence="1">
    <location>
        <position position="1"/>
    </location>
</feature>
<reference evidence="1" key="1">
    <citation type="submission" date="2023-03" db="EMBL/GenBank/DDBJ databases">
        <title>Massive genome expansion in bonnet fungi (Mycena s.s.) driven by repeated elements and novel gene families across ecological guilds.</title>
        <authorList>
            <consortium name="Lawrence Berkeley National Laboratory"/>
            <person name="Harder C.B."/>
            <person name="Miyauchi S."/>
            <person name="Viragh M."/>
            <person name="Kuo A."/>
            <person name="Thoen E."/>
            <person name="Andreopoulos B."/>
            <person name="Lu D."/>
            <person name="Skrede I."/>
            <person name="Drula E."/>
            <person name="Henrissat B."/>
            <person name="Morin E."/>
            <person name="Kohler A."/>
            <person name="Barry K."/>
            <person name="LaButti K."/>
            <person name="Morin E."/>
            <person name="Salamov A."/>
            <person name="Lipzen A."/>
            <person name="Mereny Z."/>
            <person name="Hegedus B."/>
            <person name="Baldrian P."/>
            <person name="Stursova M."/>
            <person name="Weitz H."/>
            <person name="Taylor A."/>
            <person name="Grigoriev I.V."/>
            <person name="Nagy L.G."/>
            <person name="Martin F."/>
            <person name="Kauserud H."/>
        </authorList>
    </citation>
    <scope>NUCLEOTIDE SEQUENCE</scope>
    <source>
        <strain evidence="1">9144</strain>
    </source>
</reference>
<gene>
    <name evidence="1" type="ORF">GGX14DRAFT_338659</name>
</gene>
<organism evidence="1 2">
    <name type="scientific">Mycena pura</name>
    <dbReference type="NCBI Taxonomy" id="153505"/>
    <lineage>
        <taxon>Eukaryota</taxon>
        <taxon>Fungi</taxon>
        <taxon>Dikarya</taxon>
        <taxon>Basidiomycota</taxon>
        <taxon>Agaricomycotina</taxon>
        <taxon>Agaricomycetes</taxon>
        <taxon>Agaricomycetidae</taxon>
        <taxon>Agaricales</taxon>
        <taxon>Marasmiineae</taxon>
        <taxon>Mycenaceae</taxon>
        <taxon>Mycena</taxon>
    </lineage>
</organism>
<keyword evidence="2" id="KW-1185">Reference proteome</keyword>
<sequence length="86" mass="10152">VVPVPSGPGLPRRDREETCTRFKRLMLIFLKPWRSAKDLKQPEESWVDAYETFLQDCPADFVAKMNNMQVLHECKDSRDDHFATRR</sequence>
<dbReference type="Proteomes" id="UP001219525">
    <property type="component" value="Unassembled WGS sequence"/>
</dbReference>
<dbReference type="EMBL" id="JARJCW010000066">
    <property type="protein sequence ID" value="KAJ7199862.1"/>
    <property type="molecule type" value="Genomic_DNA"/>
</dbReference>
<accession>A0AAD6V4T1</accession>
<evidence type="ECO:0000313" key="2">
    <source>
        <dbReference type="Proteomes" id="UP001219525"/>
    </source>
</evidence>
<dbReference type="AlphaFoldDB" id="A0AAD6V4T1"/>
<proteinExistence type="predicted"/>
<protein>
    <submittedName>
        <fullName evidence="1">Uncharacterized protein</fullName>
    </submittedName>
</protein>